<name>A0A4Q7YWP1_9BACT</name>
<comment type="caution">
    <text evidence="2">The sequence shown here is derived from an EMBL/GenBank/DDBJ whole genome shotgun (WGS) entry which is preliminary data.</text>
</comment>
<evidence type="ECO:0000313" key="3">
    <source>
        <dbReference type="Proteomes" id="UP000292958"/>
    </source>
</evidence>
<dbReference type="AlphaFoldDB" id="A0A4Q7YWP1"/>
<dbReference type="EMBL" id="SHKW01000001">
    <property type="protein sequence ID" value="RZU41479.1"/>
    <property type="molecule type" value="Genomic_DNA"/>
</dbReference>
<feature type="region of interest" description="Disordered" evidence="1">
    <location>
        <begin position="67"/>
        <end position="119"/>
    </location>
</feature>
<dbReference type="OrthoDB" id="122830at2"/>
<reference evidence="2 3" key="1">
    <citation type="submission" date="2019-02" db="EMBL/GenBank/DDBJ databases">
        <title>Genomic Encyclopedia of Archaeal and Bacterial Type Strains, Phase II (KMG-II): from individual species to whole genera.</title>
        <authorList>
            <person name="Goeker M."/>
        </authorList>
    </citation>
    <scope>NUCLEOTIDE SEQUENCE [LARGE SCALE GENOMIC DNA]</scope>
    <source>
        <strain evidence="2 3">DSM 18101</strain>
    </source>
</reference>
<gene>
    <name evidence="2" type="ORF">BDD14_3002</name>
</gene>
<evidence type="ECO:0000256" key="1">
    <source>
        <dbReference type="SAM" id="MobiDB-lite"/>
    </source>
</evidence>
<protein>
    <submittedName>
        <fullName evidence="2">Uncharacterized protein</fullName>
    </submittedName>
</protein>
<sequence>MSTPPPGKYQLRSLHEEIGLFDRKLAHVSKYESFPTEADREVAVSKLNSKRKLLVRNALQMAKDGVEFDPSELPASLRAEETPNEPLPVPSVEIDAQPETDSVAKAKPDSSYPSPYAGTALDCRQEVQAYKQSKARKQA</sequence>
<dbReference type="RefSeq" id="WP_130419395.1">
    <property type="nucleotide sequence ID" value="NZ_SHKW01000001.1"/>
</dbReference>
<dbReference type="Proteomes" id="UP000292958">
    <property type="component" value="Unassembled WGS sequence"/>
</dbReference>
<evidence type="ECO:0000313" key="2">
    <source>
        <dbReference type="EMBL" id="RZU41479.1"/>
    </source>
</evidence>
<proteinExistence type="predicted"/>
<organism evidence="2 3">
    <name type="scientific">Edaphobacter modestus</name>
    <dbReference type="NCBI Taxonomy" id="388466"/>
    <lineage>
        <taxon>Bacteria</taxon>
        <taxon>Pseudomonadati</taxon>
        <taxon>Acidobacteriota</taxon>
        <taxon>Terriglobia</taxon>
        <taxon>Terriglobales</taxon>
        <taxon>Acidobacteriaceae</taxon>
        <taxon>Edaphobacter</taxon>
    </lineage>
</organism>
<accession>A0A4Q7YWP1</accession>
<keyword evidence="3" id="KW-1185">Reference proteome</keyword>